<dbReference type="EMBL" id="JASJOS010000025">
    <property type="protein sequence ID" value="MDJ1485960.1"/>
    <property type="molecule type" value="Genomic_DNA"/>
</dbReference>
<dbReference type="Proteomes" id="UP001241110">
    <property type="component" value="Unassembled WGS sequence"/>
</dbReference>
<dbReference type="Gene3D" id="3.40.50.10600">
    <property type="entry name" value="SpoIIaa-like domains"/>
    <property type="match status" value="1"/>
</dbReference>
<gene>
    <name evidence="1" type="ORF">QNI16_36100</name>
</gene>
<dbReference type="RefSeq" id="WP_313989204.1">
    <property type="nucleotide sequence ID" value="NZ_JASJOS010000025.1"/>
</dbReference>
<dbReference type="InterPro" id="IPR036513">
    <property type="entry name" value="STAS_dom_sf"/>
</dbReference>
<proteinExistence type="predicted"/>
<dbReference type="InterPro" id="IPR021866">
    <property type="entry name" value="SpoIIAA-like"/>
</dbReference>
<evidence type="ECO:0000313" key="1">
    <source>
        <dbReference type="EMBL" id="MDJ1485960.1"/>
    </source>
</evidence>
<comment type="caution">
    <text evidence="1">The sequence shown here is derived from an EMBL/GenBank/DDBJ whole genome shotgun (WGS) entry which is preliminary data.</text>
</comment>
<dbReference type="InterPro" id="IPR038396">
    <property type="entry name" value="SpoIIAA-like_sf"/>
</dbReference>
<reference evidence="1" key="1">
    <citation type="submission" date="2023-05" db="EMBL/GenBank/DDBJ databases">
        <authorList>
            <person name="Zhang X."/>
        </authorList>
    </citation>
    <scope>NUCLEOTIDE SEQUENCE</scope>
    <source>
        <strain evidence="1">YF14B1</strain>
    </source>
</reference>
<sequence>MNRLVGQLLTVKKIETTDMIKILDQPSSNSVISIAITFLNSVDWLNVTEALKAKMREYDKICWYLEMEDFRLDSQIDPFPYTVFDPVDRNRFERIALVADPVWHGRLSDLVKPLTGSPTDGRSPVQITFFSVNEQQRAHHWILEGAKFK</sequence>
<dbReference type="Pfam" id="PF11964">
    <property type="entry name" value="SpoIIAA-like"/>
    <property type="match status" value="1"/>
</dbReference>
<protein>
    <submittedName>
        <fullName evidence="1">STAS/SEC14 domain-containing protein</fullName>
    </submittedName>
</protein>
<accession>A0AAE3QYN9</accession>
<organism evidence="1 2">
    <name type="scientific">Xanthocytophaga flava</name>
    <dbReference type="NCBI Taxonomy" id="3048013"/>
    <lineage>
        <taxon>Bacteria</taxon>
        <taxon>Pseudomonadati</taxon>
        <taxon>Bacteroidota</taxon>
        <taxon>Cytophagia</taxon>
        <taxon>Cytophagales</taxon>
        <taxon>Rhodocytophagaceae</taxon>
        <taxon>Xanthocytophaga</taxon>
    </lineage>
</organism>
<dbReference type="AlphaFoldDB" id="A0AAE3QYN9"/>
<dbReference type="SUPFAM" id="SSF52091">
    <property type="entry name" value="SpoIIaa-like"/>
    <property type="match status" value="1"/>
</dbReference>
<evidence type="ECO:0000313" key="2">
    <source>
        <dbReference type="Proteomes" id="UP001241110"/>
    </source>
</evidence>
<name>A0AAE3QYN9_9BACT</name>